<reference evidence="2 3" key="1">
    <citation type="submission" date="2018-08" db="EMBL/GenBank/DDBJ databases">
        <title>Comamonas testosteroni strain SWCO2.</title>
        <authorList>
            <person name="Jiang N."/>
            <person name="Zhang X.Z."/>
        </authorList>
    </citation>
    <scope>NUCLEOTIDE SEQUENCE [LARGE SCALE GENOMIC DNA]</scope>
    <source>
        <strain evidence="2 3">SWCO2</strain>
    </source>
</reference>
<keyword evidence="1" id="KW-0812">Transmembrane</keyword>
<evidence type="ECO:0000313" key="3">
    <source>
        <dbReference type="Proteomes" id="UP000261948"/>
    </source>
</evidence>
<dbReference type="Proteomes" id="UP000261948">
    <property type="component" value="Unassembled WGS sequence"/>
</dbReference>
<evidence type="ECO:0000313" key="2">
    <source>
        <dbReference type="EMBL" id="RGE46997.1"/>
    </source>
</evidence>
<comment type="caution">
    <text evidence="2">The sequence shown here is derived from an EMBL/GenBank/DDBJ whole genome shotgun (WGS) entry which is preliminary data.</text>
</comment>
<organism evidence="2 3">
    <name type="scientific">Comamonas testosteroni</name>
    <name type="common">Pseudomonas testosteroni</name>
    <dbReference type="NCBI Taxonomy" id="285"/>
    <lineage>
        <taxon>Bacteria</taxon>
        <taxon>Pseudomonadati</taxon>
        <taxon>Pseudomonadota</taxon>
        <taxon>Betaproteobacteria</taxon>
        <taxon>Burkholderiales</taxon>
        <taxon>Comamonadaceae</taxon>
        <taxon>Comamonas</taxon>
    </lineage>
</organism>
<gene>
    <name evidence="2" type="ORF">DZC30_00905</name>
</gene>
<keyword evidence="3" id="KW-1185">Reference proteome</keyword>
<feature type="transmembrane region" description="Helical" evidence="1">
    <location>
        <begin position="6"/>
        <end position="27"/>
    </location>
</feature>
<dbReference type="EMBL" id="QURR01000001">
    <property type="protein sequence ID" value="RGE46997.1"/>
    <property type="molecule type" value="Genomic_DNA"/>
</dbReference>
<name>A0A373FT29_COMTE</name>
<protein>
    <recommendedName>
        <fullName evidence="4">DUF2489 domain-containing protein</fullName>
    </recommendedName>
</protein>
<dbReference type="AlphaFoldDB" id="A0A373FT29"/>
<accession>A0A373FT29</accession>
<keyword evidence="1" id="KW-1133">Transmembrane helix</keyword>
<proteinExistence type="predicted"/>
<keyword evidence="1" id="KW-0472">Membrane</keyword>
<evidence type="ECO:0008006" key="4">
    <source>
        <dbReference type="Google" id="ProtNLM"/>
    </source>
</evidence>
<sequence length="177" mass="19514">MSDVVWVALISAGGAIAAALMTQIMAMRSAAKQAERMAQQELLQWQRNEVHRKQKDAEDKLQDFWRAIVETQDRLLDALYVNSKKSRFSEGSVSTAATRAYAIALVMIPNLLDAARDFCDACSAADSVIHDTEKVHDGAAVAAEWRESFDRVEAAVLEEAARIRQLGTPLAVAPRNE</sequence>
<evidence type="ECO:0000256" key="1">
    <source>
        <dbReference type="SAM" id="Phobius"/>
    </source>
</evidence>